<evidence type="ECO:0000256" key="4">
    <source>
        <dbReference type="ARBA" id="ARBA00023239"/>
    </source>
</evidence>
<dbReference type="Gene3D" id="3.90.1590.10">
    <property type="entry name" value="glutathione-dependent formaldehyde- activating enzyme (gfa)"/>
    <property type="match status" value="1"/>
</dbReference>
<keyword evidence="7" id="KW-1185">Reference proteome</keyword>
<evidence type="ECO:0000313" key="6">
    <source>
        <dbReference type="EMBL" id="MDO3381715.1"/>
    </source>
</evidence>
<dbReference type="Pfam" id="PF04828">
    <property type="entry name" value="GFA"/>
    <property type="match status" value="1"/>
</dbReference>
<sequence>MKGTCLCGAIEITAADSEHIGLCHCQMCRRWGSGPMHAVHCEGAVIFAGDTPTRYRSSDWAERGFCGQCGTHLFYYLLPAEQYILSAGLFQDHAFALNSEIFIDEKPDYYDLKDNTLKMTGREVFEKYT</sequence>
<dbReference type="RefSeq" id="WP_302711856.1">
    <property type="nucleotide sequence ID" value="NZ_JAULRT010000035.1"/>
</dbReference>
<dbReference type="InterPro" id="IPR006913">
    <property type="entry name" value="CENP-V/GFA"/>
</dbReference>
<evidence type="ECO:0000256" key="3">
    <source>
        <dbReference type="ARBA" id="ARBA00022833"/>
    </source>
</evidence>
<dbReference type="PROSITE" id="PS51891">
    <property type="entry name" value="CENP_V_GFA"/>
    <property type="match status" value="1"/>
</dbReference>
<evidence type="ECO:0000313" key="7">
    <source>
        <dbReference type="Proteomes" id="UP001168380"/>
    </source>
</evidence>
<comment type="caution">
    <text evidence="6">The sequence shown here is derived from an EMBL/GenBank/DDBJ whole genome shotgun (WGS) entry which is preliminary data.</text>
</comment>
<dbReference type="InterPro" id="IPR011057">
    <property type="entry name" value="Mss4-like_sf"/>
</dbReference>
<protein>
    <submittedName>
        <fullName evidence="6">GFA family protein</fullName>
    </submittedName>
</protein>
<dbReference type="PANTHER" id="PTHR33337:SF40">
    <property type="entry name" value="CENP-V_GFA DOMAIN-CONTAINING PROTEIN-RELATED"/>
    <property type="match status" value="1"/>
</dbReference>
<evidence type="ECO:0000256" key="2">
    <source>
        <dbReference type="ARBA" id="ARBA00022723"/>
    </source>
</evidence>
<dbReference type="PANTHER" id="PTHR33337">
    <property type="entry name" value="GFA DOMAIN-CONTAINING PROTEIN"/>
    <property type="match status" value="1"/>
</dbReference>
<accession>A0ABT8TDL6</accession>
<gene>
    <name evidence="6" type="ORF">QWI16_05970</name>
</gene>
<organism evidence="6 7">
    <name type="scientific">Gilvimarinus algae</name>
    <dbReference type="NCBI Taxonomy" id="3058037"/>
    <lineage>
        <taxon>Bacteria</taxon>
        <taxon>Pseudomonadati</taxon>
        <taxon>Pseudomonadota</taxon>
        <taxon>Gammaproteobacteria</taxon>
        <taxon>Cellvibrionales</taxon>
        <taxon>Cellvibrionaceae</taxon>
        <taxon>Gilvimarinus</taxon>
    </lineage>
</organism>
<evidence type="ECO:0000259" key="5">
    <source>
        <dbReference type="PROSITE" id="PS51891"/>
    </source>
</evidence>
<dbReference type="EMBL" id="JAULRT010000035">
    <property type="protein sequence ID" value="MDO3381715.1"/>
    <property type="molecule type" value="Genomic_DNA"/>
</dbReference>
<evidence type="ECO:0000256" key="1">
    <source>
        <dbReference type="ARBA" id="ARBA00005495"/>
    </source>
</evidence>
<dbReference type="Proteomes" id="UP001168380">
    <property type="component" value="Unassembled WGS sequence"/>
</dbReference>
<reference evidence="6" key="1">
    <citation type="submission" date="2023-07" db="EMBL/GenBank/DDBJ databases">
        <title>Gilvimarinus algae sp. nov., isolated from the surface of Kelp.</title>
        <authorList>
            <person name="Sun Y.Y."/>
            <person name="Gong Y."/>
            <person name="Du Z.J."/>
        </authorList>
    </citation>
    <scope>NUCLEOTIDE SEQUENCE</scope>
    <source>
        <strain evidence="6">SDUM040014</strain>
    </source>
</reference>
<proteinExistence type="inferred from homology"/>
<keyword evidence="4" id="KW-0456">Lyase</keyword>
<feature type="domain" description="CENP-V/GFA" evidence="5">
    <location>
        <begin position="1"/>
        <end position="126"/>
    </location>
</feature>
<name>A0ABT8TDL6_9GAMM</name>
<comment type="similarity">
    <text evidence="1">Belongs to the Gfa family.</text>
</comment>
<keyword evidence="3" id="KW-0862">Zinc</keyword>
<dbReference type="SUPFAM" id="SSF51316">
    <property type="entry name" value="Mss4-like"/>
    <property type="match status" value="1"/>
</dbReference>
<keyword evidence="2" id="KW-0479">Metal-binding</keyword>